<keyword evidence="2" id="KW-1185">Reference proteome</keyword>
<reference evidence="1 2" key="1">
    <citation type="submission" date="2024-09" db="EMBL/GenBank/DDBJ databases">
        <authorList>
            <person name="Sun Q."/>
            <person name="Mori K."/>
        </authorList>
    </citation>
    <scope>NUCLEOTIDE SEQUENCE [LARGE SCALE GENOMIC DNA]</scope>
    <source>
        <strain evidence="1 2">KCTC 23315</strain>
    </source>
</reference>
<comment type="caution">
    <text evidence="1">The sequence shown here is derived from an EMBL/GenBank/DDBJ whole genome shotgun (WGS) entry which is preliminary data.</text>
</comment>
<dbReference type="EMBL" id="JBHLXP010000001">
    <property type="protein sequence ID" value="MFC0047355.1"/>
    <property type="molecule type" value="Genomic_DNA"/>
</dbReference>
<evidence type="ECO:0000313" key="1">
    <source>
        <dbReference type="EMBL" id="MFC0047355.1"/>
    </source>
</evidence>
<dbReference type="Proteomes" id="UP001589813">
    <property type="component" value="Unassembled WGS sequence"/>
</dbReference>
<proteinExistence type="predicted"/>
<organism evidence="1 2">
    <name type="scientific">Rheinheimera tilapiae</name>
    <dbReference type="NCBI Taxonomy" id="875043"/>
    <lineage>
        <taxon>Bacteria</taxon>
        <taxon>Pseudomonadati</taxon>
        <taxon>Pseudomonadota</taxon>
        <taxon>Gammaproteobacteria</taxon>
        <taxon>Chromatiales</taxon>
        <taxon>Chromatiaceae</taxon>
        <taxon>Rheinheimera</taxon>
    </lineage>
</organism>
<accession>A0ABV6B924</accession>
<protein>
    <submittedName>
        <fullName evidence="1">Uncharacterized protein</fullName>
    </submittedName>
</protein>
<gene>
    <name evidence="1" type="ORF">ACFFJP_03500</name>
</gene>
<name>A0ABV6B924_9GAMM</name>
<evidence type="ECO:0000313" key="2">
    <source>
        <dbReference type="Proteomes" id="UP001589813"/>
    </source>
</evidence>
<dbReference type="RefSeq" id="WP_377240569.1">
    <property type="nucleotide sequence ID" value="NZ_JBHLXP010000001.1"/>
</dbReference>
<sequence>MYKSVQNRACNVRKPDIVKAVAPPASNKQKSGCKPRQIWTSRRQLLAITSKNLHRYTTLPAEHGGGACVAFNLHPDIIG</sequence>